<keyword evidence="2" id="KW-0378">Hydrolase</keyword>
<dbReference type="Proteomes" id="UP001595847">
    <property type="component" value="Unassembled WGS sequence"/>
</dbReference>
<proteinExistence type="predicted"/>
<gene>
    <name evidence="2" type="ORF">ACFOVU_16715</name>
</gene>
<dbReference type="InterPro" id="IPR012338">
    <property type="entry name" value="Beta-lactam/transpept-like"/>
</dbReference>
<dbReference type="SUPFAM" id="SSF56601">
    <property type="entry name" value="beta-lactamase/transpeptidase-like"/>
    <property type="match status" value="1"/>
</dbReference>
<accession>A0ABV8FS84</accession>
<dbReference type="EMBL" id="JBHSBH010000010">
    <property type="protein sequence ID" value="MFC3997578.1"/>
    <property type="molecule type" value="Genomic_DNA"/>
</dbReference>
<evidence type="ECO:0000313" key="2">
    <source>
        <dbReference type="EMBL" id="MFC3997578.1"/>
    </source>
</evidence>
<dbReference type="Pfam" id="PF17660">
    <property type="entry name" value="BTRD1"/>
    <property type="match status" value="5"/>
</dbReference>
<dbReference type="PANTHER" id="PTHR46825">
    <property type="entry name" value="D-ALANYL-D-ALANINE-CARBOXYPEPTIDASE/ENDOPEPTIDASE AMPH"/>
    <property type="match status" value="1"/>
</dbReference>
<feature type="domain" description="Beta-lactamase-related" evidence="1">
    <location>
        <begin position="295"/>
        <end position="615"/>
    </location>
</feature>
<evidence type="ECO:0000259" key="1">
    <source>
        <dbReference type="Pfam" id="PF00144"/>
    </source>
</evidence>
<evidence type="ECO:0000313" key="3">
    <source>
        <dbReference type="Proteomes" id="UP001595847"/>
    </source>
</evidence>
<dbReference type="Gene3D" id="3.40.710.10">
    <property type="entry name" value="DD-peptidase/beta-lactamase superfamily"/>
    <property type="match status" value="1"/>
</dbReference>
<sequence>MDGDVVVSPVEVLSDLTAQQYEDAFRELSGVRGLRLVDVCGYEAGGQARYAGIWDFVHGPHPESYQWTAYAIPVADYQSVFQARMAEGYRPMRITPYSVAGQTLIAAIWETTPGPPWASRHDFNVLNLPTHLREVRRQGYRVADICFYSSLEPNPDYPGPPPAPLVRIARFSSIWVQSDGRDWDVFGPLTADEYQAEFDRQNGLGRLPVRATGFNVGDSGDQQHFVGLWEPARGLPYEAHHGIDDAGYQADSVRLGGDGWRQLCVGAYSAGYGDAATPRFNPIWELRLPDPVIAGLAAKFMNDYEVPGLSMAVAKDGQLVHAAGYGLADKDAGTPVTTSSLFRIASLTKPITSSALMNLANQGRVALQDLVFGPNGHLSDLGTPADARAANIIVRHLLEHACGGWANDSHDPMYTNPTLDQRQLISWVLANRPLDNVPGTAYAYSNFGYCVLGRIIEHVTGRTYADHVSQDLLAPCGVTDMSIAGNTLADRRPDEVVYYGLDGDDPYSMQVHRMDSHGGWVATATDVLRFLVRVDGFPSPPDVVPEDWITAMTTPSGLPGSEGYAMGWWVDARGTRWHTGYLPGTTSVLVRTHDGYCWVAVVNTGREDKANPDRDTEHGLSELMWDVHDQVDVWPAGQPL</sequence>
<dbReference type="InterPro" id="IPR049511">
    <property type="entry name" value="PGH-like_rpt"/>
</dbReference>
<dbReference type="InterPro" id="IPR001466">
    <property type="entry name" value="Beta-lactam-related"/>
</dbReference>
<comment type="caution">
    <text evidence="2">The sequence shown here is derived from an EMBL/GenBank/DDBJ whole genome shotgun (WGS) entry which is preliminary data.</text>
</comment>
<keyword evidence="3" id="KW-1185">Reference proteome</keyword>
<dbReference type="Pfam" id="PF00144">
    <property type="entry name" value="Beta-lactamase"/>
    <property type="match status" value="1"/>
</dbReference>
<dbReference type="PANTHER" id="PTHR46825:SF7">
    <property type="entry name" value="D-ALANYL-D-ALANINE CARBOXYPEPTIDASE"/>
    <property type="match status" value="1"/>
</dbReference>
<reference evidence="3" key="1">
    <citation type="journal article" date="2019" name="Int. J. Syst. Evol. Microbiol.">
        <title>The Global Catalogue of Microorganisms (GCM) 10K type strain sequencing project: providing services to taxonomists for standard genome sequencing and annotation.</title>
        <authorList>
            <consortium name="The Broad Institute Genomics Platform"/>
            <consortium name="The Broad Institute Genome Sequencing Center for Infectious Disease"/>
            <person name="Wu L."/>
            <person name="Ma J."/>
        </authorList>
    </citation>
    <scope>NUCLEOTIDE SEQUENCE [LARGE SCALE GENOMIC DNA]</scope>
    <source>
        <strain evidence="3">TBRC 1826</strain>
    </source>
</reference>
<dbReference type="RefSeq" id="WP_378534628.1">
    <property type="nucleotide sequence ID" value="NZ_JBHSBH010000010.1"/>
</dbReference>
<protein>
    <submittedName>
        <fullName evidence="2">Serine hydrolase</fullName>
    </submittedName>
</protein>
<name>A0ABV8FS84_9ACTN</name>
<organism evidence="2 3">
    <name type="scientific">Nocardiopsis sediminis</name>
    <dbReference type="NCBI Taxonomy" id="1778267"/>
    <lineage>
        <taxon>Bacteria</taxon>
        <taxon>Bacillati</taxon>
        <taxon>Actinomycetota</taxon>
        <taxon>Actinomycetes</taxon>
        <taxon>Streptosporangiales</taxon>
        <taxon>Nocardiopsidaceae</taxon>
        <taxon>Nocardiopsis</taxon>
    </lineage>
</organism>
<dbReference type="GO" id="GO:0016787">
    <property type="term" value="F:hydrolase activity"/>
    <property type="evidence" value="ECO:0007669"/>
    <property type="project" value="UniProtKB-KW"/>
</dbReference>
<dbReference type="InterPro" id="IPR050491">
    <property type="entry name" value="AmpC-like"/>
</dbReference>